<evidence type="ECO:0000313" key="2">
    <source>
        <dbReference type="Proteomes" id="UP001418222"/>
    </source>
</evidence>
<keyword evidence="2" id="KW-1185">Reference proteome</keyword>
<accession>A0AAP0B494</accession>
<dbReference type="AlphaFoldDB" id="A0AAP0B494"/>
<gene>
    <name evidence="1" type="ORF">KSP39_PZI018166</name>
</gene>
<proteinExistence type="predicted"/>
<evidence type="ECO:0000313" key="1">
    <source>
        <dbReference type="EMBL" id="KAK8926298.1"/>
    </source>
</evidence>
<protein>
    <submittedName>
        <fullName evidence="1">Uncharacterized protein</fullName>
    </submittedName>
</protein>
<comment type="caution">
    <text evidence="1">The sequence shown here is derived from an EMBL/GenBank/DDBJ whole genome shotgun (WGS) entry which is preliminary data.</text>
</comment>
<sequence length="135" mass="14626">MGLGKWAFTERRMHGGSLKKSKPLMGNIWKLTAVVTLNEDARVTLDFAGSVNEGGFSGGAESGRGLCCTTNSTSYLPAVIRAILDAASLVLGFAEFGRKITDSVEVRWISNQRIFLTNSAKLRTADCPNDRVPYP</sequence>
<organism evidence="1 2">
    <name type="scientific">Platanthera zijinensis</name>
    <dbReference type="NCBI Taxonomy" id="2320716"/>
    <lineage>
        <taxon>Eukaryota</taxon>
        <taxon>Viridiplantae</taxon>
        <taxon>Streptophyta</taxon>
        <taxon>Embryophyta</taxon>
        <taxon>Tracheophyta</taxon>
        <taxon>Spermatophyta</taxon>
        <taxon>Magnoliopsida</taxon>
        <taxon>Liliopsida</taxon>
        <taxon>Asparagales</taxon>
        <taxon>Orchidaceae</taxon>
        <taxon>Orchidoideae</taxon>
        <taxon>Orchideae</taxon>
        <taxon>Orchidinae</taxon>
        <taxon>Platanthera</taxon>
    </lineage>
</organism>
<dbReference type="EMBL" id="JBBWWQ010000016">
    <property type="protein sequence ID" value="KAK8926298.1"/>
    <property type="molecule type" value="Genomic_DNA"/>
</dbReference>
<name>A0AAP0B494_9ASPA</name>
<dbReference type="Proteomes" id="UP001418222">
    <property type="component" value="Unassembled WGS sequence"/>
</dbReference>
<reference evidence="1 2" key="1">
    <citation type="journal article" date="2022" name="Nat. Plants">
        <title>Genomes of leafy and leafless Platanthera orchids illuminate the evolution of mycoheterotrophy.</title>
        <authorList>
            <person name="Li M.H."/>
            <person name="Liu K.W."/>
            <person name="Li Z."/>
            <person name="Lu H.C."/>
            <person name="Ye Q.L."/>
            <person name="Zhang D."/>
            <person name="Wang J.Y."/>
            <person name="Li Y.F."/>
            <person name="Zhong Z.M."/>
            <person name="Liu X."/>
            <person name="Yu X."/>
            <person name="Liu D.K."/>
            <person name="Tu X.D."/>
            <person name="Liu B."/>
            <person name="Hao Y."/>
            <person name="Liao X.Y."/>
            <person name="Jiang Y.T."/>
            <person name="Sun W.H."/>
            <person name="Chen J."/>
            <person name="Chen Y.Q."/>
            <person name="Ai Y."/>
            <person name="Zhai J.W."/>
            <person name="Wu S.S."/>
            <person name="Zhou Z."/>
            <person name="Hsiao Y.Y."/>
            <person name="Wu W.L."/>
            <person name="Chen Y.Y."/>
            <person name="Lin Y.F."/>
            <person name="Hsu J.L."/>
            <person name="Li C.Y."/>
            <person name="Wang Z.W."/>
            <person name="Zhao X."/>
            <person name="Zhong W.Y."/>
            <person name="Ma X.K."/>
            <person name="Ma L."/>
            <person name="Huang J."/>
            <person name="Chen G.Z."/>
            <person name="Huang M.Z."/>
            <person name="Huang L."/>
            <person name="Peng D.H."/>
            <person name="Luo Y.B."/>
            <person name="Zou S.Q."/>
            <person name="Chen S.P."/>
            <person name="Lan S."/>
            <person name="Tsai W.C."/>
            <person name="Van de Peer Y."/>
            <person name="Liu Z.J."/>
        </authorList>
    </citation>
    <scope>NUCLEOTIDE SEQUENCE [LARGE SCALE GENOMIC DNA]</scope>
    <source>
        <strain evidence="1">Lor287</strain>
    </source>
</reference>